<dbReference type="SUPFAM" id="SSF50978">
    <property type="entry name" value="WD40 repeat-like"/>
    <property type="match status" value="1"/>
</dbReference>
<feature type="region of interest" description="Disordered" evidence="6">
    <location>
        <begin position="672"/>
        <end position="723"/>
    </location>
</feature>
<reference evidence="7 8" key="1">
    <citation type="journal article" date="2021" name="MBio">
        <title>A New Model Trypanosomatid, Novymonas esmeraldas: Genomic Perception of Its 'Candidatus Pandoraea novymonadis' Endosymbiont.</title>
        <authorList>
            <person name="Zakharova A."/>
            <person name="Saura A."/>
            <person name="Butenko A."/>
            <person name="Podesvova L."/>
            <person name="Warmusova S."/>
            <person name="Kostygov A.Y."/>
            <person name="Nenarokova A."/>
            <person name="Lukes J."/>
            <person name="Opperdoes F.R."/>
            <person name="Yurchenko V."/>
        </authorList>
    </citation>
    <scope>NUCLEOTIDE SEQUENCE [LARGE SCALE GENOMIC DNA]</scope>
    <source>
        <strain evidence="7 8">E262AT.01</strain>
    </source>
</reference>
<evidence type="ECO:0000256" key="1">
    <source>
        <dbReference type="ARBA" id="ARBA00004496"/>
    </source>
</evidence>
<feature type="compositionally biased region" description="Low complexity" evidence="6">
    <location>
        <begin position="90"/>
        <end position="120"/>
    </location>
</feature>
<feature type="repeat" description="WD" evidence="5">
    <location>
        <begin position="762"/>
        <end position="796"/>
    </location>
</feature>
<dbReference type="Proteomes" id="UP001430356">
    <property type="component" value="Unassembled WGS sequence"/>
</dbReference>
<dbReference type="InterPro" id="IPR050687">
    <property type="entry name" value="Dynein_IC"/>
</dbReference>
<dbReference type="InterPro" id="IPR015943">
    <property type="entry name" value="WD40/YVTN_repeat-like_dom_sf"/>
</dbReference>
<dbReference type="PANTHER" id="PTHR12442:SF26">
    <property type="entry name" value="CYTOPLASMIC DYNEIN 2 INTERMEDIATE CHAIN 2"/>
    <property type="match status" value="1"/>
</dbReference>
<evidence type="ECO:0000256" key="2">
    <source>
        <dbReference type="ARBA" id="ARBA00022490"/>
    </source>
</evidence>
<feature type="compositionally biased region" description="Low complexity" evidence="6">
    <location>
        <begin position="688"/>
        <end position="712"/>
    </location>
</feature>
<feature type="compositionally biased region" description="Low complexity" evidence="6">
    <location>
        <begin position="38"/>
        <end position="72"/>
    </location>
</feature>
<dbReference type="SMART" id="SM00320">
    <property type="entry name" value="WD40"/>
    <property type="match status" value="4"/>
</dbReference>
<evidence type="ECO:0000256" key="4">
    <source>
        <dbReference type="ARBA" id="ARBA00022737"/>
    </source>
</evidence>
<keyword evidence="3 5" id="KW-0853">WD repeat</keyword>
<evidence type="ECO:0000256" key="3">
    <source>
        <dbReference type="ARBA" id="ARBA00022574"/>
    </source>
</evidence>
<feature type="region of interest" description="Disordered" evidence="6">
    <location>
        <begin position="152"/>
        <end position="185"/>
    </location>
</feature>
<name>A0AAW0F4Z8_9TRYP</name>
<feature type="compositionally biased region" description="Low complexity" evidence="6">
    <location>
        <begin position="160"/>
        <end position="172"/>
    </location>
</feature>
<evidence type="ECO:0000313" key="8">
    <source>
        <dbReference type="Proteomes" id="UP001430356"/>
    </source>
</evidence>
<dbReference type="EMBL" id="JAECZO010000018">
    <property type="protein sequence ID" value="KAK7201647.1"/>
    <property type="molecule type" value="Genomic_DNA"/>
</dbReference>
<organism evidence="7 8">
    <name type="scientific">Novymonas esmeraldas</name>
    <dbReference type="NCBI Taxonomy" id="1808958"/>
    <lineage>
        <taxon>Eukaryota</taxon>
        <taxon>Discoba</taxon>
        <taxon>Euglenozoa</taxon>
        <taxon>Kinetoplastea</taxon>
        <taxon>Metakinetoplastina</taxon>
        <taxon>Trypanosomatida</taxon>
        <taxon>Trypanosomatidae</taxon>
        <taxon>Novymonas</taxon>
    </lineage>
</organism>
<comment type="subcellular location">
    <subcellularLocation>
        <location evidence="1">Cytoplasm</location>
    </subcellularLocation>
</comment>
<evidence type="ECO:0000313" key="7">
    <source>
        <dbReference type="EMBL" id="KAK7201647.1"/>
    </source>
</evidence>
<dbReference type="GO" id="GO:0042073">
    <property type="term" value="P:intraciliary transport"/>
    <property type="evidence" value="ECO:0007669"/>
    <property type="project" value="TreeGrafter"/>
</dbReference>
<dbReference type="GO" id="GO:0097014">
    <property type="term" value="C:ciliary plasm"/>
    <property type="evidence" value="ECO:0007669"/>
    <property type="project" value="TreeGrafter"/>
</dbReference>
<dbReference type="GO" id="GO:0005868">
    <property type="term" value="C:cytoplasmic dynein complex"/>
    <property type="evidence" value="ECO:0007669"/>
    <property type="project" value="TreeGrafter"/>
</dbReference>
<dbReference type="PROSITE" id="PS50082">
    <property type="entry name" value="WD_REPEATS_2"/>
    <property type="match status" value="1"/>
</dbReference>
<dbReference type="PANTHER" id="PTHR12442">
    <property type="entry name" value="DYNEIN INTERMEDIATE CHAIN"/>
    <property type="match status" value="1"/>
</dbReference>
<dbReference type="GO" id="GO:0045503">
    <property type="term" value="F:dynein light chain binding"/>
    <property type="evidence" value="ECO:0007669"/>
    <property type="project" value="TreeGrafter"/>
</dbReference>
<proteinExistence type="predicted"/>
<dbReference type="AlphaFoldDB" id="A0AAW0F4Z8"/>
<evidence type="ECO:0000256" key="5">
    <source>
        <dbReference type="PROSITE-ProRule" id="PRU00221"/>
    </source>
</evidence>
<sequence>MDLAEKRKQLEALRAARQAKQQVVDQYMSGRLSNHEGSPTSSSSLTSAVVASVQHAVGARPTATSSASSPTAPRSPPRRRLSNSDVGRNAAASTTPTAAAPSAASPTSSASPTTPPLSTAGKPPTPLPARQPGASSAAAPRVIQVVAVHTDATAPPPAHPAAGVPSAVVVPPLHTPRGATSSSPVADGAAAAATTCGGWGLLHNGARHALRDTAGAAAATQPTCIFNPSVLLGDVAGSVDSRRRRVIADSVACLVPYDGVAASYSAGERGYALSPSPPVPCVCVAAAYGADDAAAAATVAGTGGGGGGGGNSGDLAAHPRHRGSVDTTASEFRTNASMVDPLFTFSFAGSFVGTSPQRGGGAAAAASASSSASAAAAAAAAAKVRVSMECGYPWGSATASSSTVAGATMAAALRVAAESPGLVLAWVIVPLPATVVATAAAIAGGDTAAATAAAPEHVVVVLPLVCDAAVTTLLAHPFEPSTLLGGTRCGRIVQWSMTQAWSSVEPRRLVERALATTGTATTLLLPPQRPAHSSFPSPQAHQAAVLRLAVHGDASCHHLYSVSQEGKVCTWPALQPRHPTASCMSYLGIRPMGSIGVTAQFAERAGTDAMTKVFIGTTSGALLVGANRDAKSIELQYYGPPRALPTSSTVVRTLDVTATSAYPTALTRGEAAAAAASTAEHPGGPELSGASTVPSPSTAAAAVAAGVRRAPPSAAPPPPHRGRVVSMALQTATDGLRGRDCVVSSATDGGCVAWFDRSVVPLEGFSAPVTSVCWSPTRSGVLAAGDASGLVTVWNVAVSILYPAATVSLQDAGRRARGSATSDGVLWVASGPGDAVAGGGGGGGGGVLYGDEADEADVADGDGADASLGQADVVGAAVSVVVFSRDGQWLFASTASGYVHTIRLCSSLV</sequence>
<dbReference type="Gene3D" id="2.130.10.10">
    <property type="entry name" value="YVTN repeat-like/Quinoprotein amine dehydrogenase"/>
    <property type="match status" value="1"/>
</dbReference>
<gene>
    <name evidence="7" type="ORF">NESM_000229500</name>
</gene>
<dbReference type="GO" id="GO:0045504">
    <property type="term" value="F:dynein heavy chain binding"/>
    <property type="evidence" value="ECO:0007669"/>
    <property type="project" value="TreeGrafter"/>
</dbReference>
<keyword evidence="4" id="KW-0677">Repeat</keyword>
<keyword evidence="2" id="KW-0963">Cytoplasm</keyword>
<dbReference type="InterPro" id="IPR036322">
    <property type="entry name" value="WD40_repeat_dom_sf"/>
</dbReference>
<keyword evidence="8" id="KW-1185">Reference proteome</keyword>
<feature type="region of interest" description="Disordered" evidence="6">
    <location>
        <begin position="18"/>
        <end position="138"/>
    </location>
</feature>
<evidence type="ECO:0000256" key="6">
    <source>
        <dbReference type="SAM" id="MobiDB-lite"/>
    </source>
</evidence>
<accession>A0AAW0F4Z8</accession>
<comment type="caution">
    <text evidence="7">The sequence shown here is derived from an EMBL/GenBank/DDBJ whole genome shotgun (WGS) entry which is preliminary data.</text>
</comment>
<dbReference type="InterPro" id="IPR001680">
    <property type="entry name" value="WD40_rpt"/>
</dbReference>
<protein>
    <submittedName>
        <fullName evidence="7">WD domain, G-beta repeat</fullName>
    </submittedName>
</protein>